<comment type="similarity">
    <text evidence="3 6">Belongs to the glucosamine/galactosamine-6-phosphate isomerase family. 6-phosphogluconolactonase subfamily.</text>
</comment>
<dbReference type="InterPro" id="IPR006148">
    <property type="entry name" value="Glc/Gal-6P_isomerase"/>
</dbReference>
<comment type="caution">
    <text evidence="8">The sequence shown here is derived from an EMBL/GenBank/DDBJ whole genome shotgun (WGS) entry which is preliminary data.</text>
</comment>
<sequence>MPEPEIHVYDSEDALREGLRKYLVDIIEETRKNGQVVTVGLSGGSMPSTVGPVLIDLKDTVDWTNVRLFVVDERMVEINDPDSNTGAYLKQLPDCIKKSFINYGPIDDIEVCAKNYEAKLKSSATTAEDSWPMFSVLFLGHGDDGHTCSLFPNHPLLKFDSSWVAAIEDSPKPPPRRITITLPVINHAQHVAFISKGQSKAKIIKAIIKDKNEALPAAQVRPTSNYVSWFLDKAAASDL</sequence>
<comment type="pathway">
    <text evidence="2 6">Carbohydrate degradation; pentose phosphate pathway; D-ribulose 5-phosphate from D-glucose 6-phosphate (oxidative stage): step 2/3.</text>
</comment>
<feature type="domain" description="Glucosamine/galactosamine-6-phosphate isomerase" evidence="7">
    <location>
        <begin position="11"/>
        <end position="229"/>
    </location>
</feature>
<evidence type="ECO:0000256" key="1">
    <source>
        <dbReference type="ARBA" id="ARBA00000832"/>
    </source>
</evidence>
<dbReference type="FunFam" id="3.40.50.1360:FF:000005">
    <property type="entry name" value="6-phosphogluconolactonase"/>
    <property type="match status" value="1"/>
</dbReference>
<evidence type="ECO:0000256" key="6">
    <source>
        <dbReference type="RuleBase" id="RU365095"/>
    </source>
</evidence>
<protein>
    <recommendedName>
        <fullName evidence="4 6">6-phosphogluconolactonase</fullName>
        <shortName evidence="6">6PGL</shortName>
        <ecNumber evidence="4 6">3.1.1.31</ecNumber>
    </recommendedName>
</protein>
<dbReference type="EMBL" id="JBGFUD010008401">
    <property type="protein sequence ID" value="MFH4982054.1"/>
    <property type="molecule type" value="Genomic_DNA"/>
</dbReference>
<proteinExistence type="inferred from homology"/>
<name>A0ABD6EXR6_9BILA</name>
<evidence type="ECO:0000313" key="9">
    <source>
        <dbReference type="Proteomes" id="UP001608902"/>
    </source>
</evidence>
<accession>A0ABD6EXR6</accession>
<gene>
    <name evidence="8" type="ORF">AB6A40_008763</name>
</gene>
<evidence type="ECO:0000256" key="2">
    <source>
        <dbReference type="ARBA" id="ARBA00004961"/>
    </source>
</evidence>
<dbReference type="InterPro" id="IPR039104">
    <property type="entry name" value="6PGL"/>
</dbReference>
<dbReference type="InterPro" id="IPR005900">
    <property type="entry name" value="6-phosphogluconolactonase_DevB"/>
</dbReference>
<keyword evidence="5 6" id="KW-0378">Hydrolase</keyword>
<dbReference type="Proteomes" id="UP001608902">
    <property type="component" value="Unassembled WGS sequence"/>
</dbReference>
<dbReference type="Pfam" id="PF01182">
    <property type="entry name" value="Glucosamine_iso"/>
    <property type="match status" value="1"/>
</dbReference>
<dbReference type="Gene3D" id="3.40.50.1360">
    <property type="match status" value="1"/>
</dbReference>
<comment type="function">
    <text evidence="6">Hydrolysis of 6-phosphogluconolactone to 6-phosphogluconate.</text>
</comment>
<dbReference type="PANTHER" id="PTHR11054:SF0">
    <property type="entry name" value="6-PHOSPHOGLUCONOLACTONASE"/>
    <property type="match status" value="1"/>
</dbReference>
<comment type="catalytic activity">
    <reaction evidence="1 6">
        <text>6-phospho-D-glucono-1,5-lactone + H2O = 6-phospho-D-gluconate + H(+)</text>
        <dbReference type="Rhea" id="RHEA:12556"/>
        <dbReference type="ChEBI" id="CHEBI:15377"/>
        <dbReference type="ChEBI" id="CHEBI:15378"/>
        <dbReference type="ChEBI" id="CHEBI:57955"/>
        <dbReference type="ChEBI" id="CHEBI:58759"/>
        <dbReference type="EC" id="3.1.1.31"/>
    </reaction>
</comment>
<dbReference type="GO" id="GO:0005975">
    <property type="term" value="P:carbohydrate metabolic process"/>
    <property type="evidence" value="ECO:0007669"/>
    <property type="project" value="UniProtKB-UniRule"/>
</dbReference>
<dbReference type="EC" id="3.1.1.31" evidence="4 6"/>
<organism evidence="8 9">
    <name type="scientific">Gnathostoma spinigerum</name>
    <dbReference type="NCBI Taxonomy" id="75299"/>
    <lineage>
        <taxon>Eukaryota</taxon>
        <taxon>Metazoa</taxon>
        <taxon>Ecdysozoa</taxon>
        <taxon>Nematoda</taxon>
        <taxon>Chromadorea</taxon>
        <taxon>Rhabditida</taxon>
        <taxon>Spirurina</taxon>
        <taxon>Gnathostomatomorpha</taxon>
        <taxon>Gnathostomatoidea</taxon>
        <taxon>Gnathostomatidae</taxon>
        <taxon>Gnathostoma</taxon>
    </lineage>
</organism>
<keyword evidence="9" id="KW-1185">Reference proteome</keyword>
<dbReference type="CDD" id="cd01400">
    <property type="entry name" value="6PGL"/>
    <property type="match status" value="1"/>
</dbReference>
<reference evidence="8 9" key="1">
    <citation type="submission" date="2024-08" db="EMBL/GenBank/DDBJ databases">
        <title>Gnathostoma spinigerum genome.</title>
        <authorList>
            <person name="Gonzalez-Bertolin B."/>
            <person name="Monzon S."/>
            <person name="Zaballos A."/>
            <person name="Jimenez P."/>
            <person name="Dekumyoy P."/>
            <person name="Varona S."/>
            <person name="Cuesta I."/>
            <person name="Sumanam S."/>
            <person name="Adisakwattana P."/>
            <person name="Gasser R.B."/>
            <person name="Hernandez-Gonzalez A."/>
            <person name="Young N.D."/>
            <person name="Perteguer M.J."/>
        </authorList>
    </citation>
    <scope>NUCLEOTIDE SEQUENCE [LARGE SCALE GENOMIC DNA]</scope>
    <source>
        <strain evidence="8">AL3</strain>
        <tissue evidence="8">Liver</tissue>
    </source>
</reference>
<evidence type="ECO:0000256" key="3">
    <source>
        <dbReference type="ARBA" id="ARBA00010662"/>
    </source>
</evidence>
<evidence type="ECO:0000256" key="5">
    <source>
        <dbReference type="ARBA" id="ARBA00022801"/>
    </source>
</evidence>
<dbReference type="GO" id="GO:0017057">
    <property type="term" value="F:6-phosphogluconolactonase activity"/>
    <property type="evidence" value="ECO:0007669"/>
    <property type="project" value="UniProtKB-UniRule"/>
</dbReference>
<dbReference type="SUPFAM" id="SSF100950">
    <property type="entry name" value="NagB/RpiA/CoA transferase-like"/>
    <property type="match status" value="1"/>
</dbReference>
<evidence type="ECO:0000313" key="8">
    <source>
        <dbReference type="EMBL" id="MFH4982054.1"/>
    </source>
</evidence>
<evidence type="ECO:0000256" key="4">
    <source>
        <dbReference type="ARBA" id="ARBA00013198"/>
    </source>
</evidence>
<dbReference type="PANTHER" id="PTHR11054">
    <property type="entry name" value="6-PHOSPHOGLUCONOLACTONASE"/>
    <property type="match status" value="1"/>
</dbReference>
<dbReference type="InterPro" id="IPR037171">
    <property type="entry name" value="NagB/RpiA_transferase-like"/>
</dbReference>
<dbReference type="AlphaFoldDB" id="A0ABD6EXR6"/>
<dbReference type="NCBIfam" id="TIGR01198">
    <property type="entry name" value="pgl"/>
    <property type="match status" value="1"/>
</dbReference>
<evidence type="ECO:0000259" key="7">
    <source>
        <dbReference type="Pfam" id="PF01182"/>
    </source>
</evidence>